<keyword evidence="2" id="KW-1185">Reference proteome</keyword>
<dbReference type="Proteomes" id="UP001152484">
    <property type="component" value="Unassembled WGS sequence"/>
</dbReference>
<sequence>MSRRSTELSQELTLLDLSDNKHMSWEEFNEKVITLKASFAQTCVFFLNSASKDDLKKLKGIGDKTAAYIVELRKKSPRYFRSLSDLQKHGPLFSIGGRSHGQIFCH</sequence>
<comment type="caution">
    <text evidence="1">The sequence shown here is derived from an EMBL/GenBank/DDBJ whole genome shotgun (WGS) entry which is preliminary data.</text>
</comment>
<evidence type="ECO:0000313" key="2">
    <source>
        <dbReference type="Proteomes" id="UP001152484"/>
    </source>
</evidence>
<proteinExistence type="predicted"/>
<dbReference type="SUPFAM" id="SSF47781">
    <property type="entry name" value="RuvA domain 2-like"/>
    <property type="match status" value="1"/>
</dbReference>
<accession>A0A9P0YYQ3</accession>
<gene>
    <name evidence="1" type="ORF">CEURO_LOCUS7427</name>
</gene>
<dbReference type="Gene3D" id="1.10.150.280">
    <property type="entry name" value="AF1531-like domain"/>
    <property type="match status" value="1"/>
</dbReference>
<name>A0A9P0YYQ3_CUSEU</name>
<dbReference type="EMBL" id="CAMAPE010000013">
    <property type="protein sequence ID" value="CAH9080296.1"/>
    <property type="molecule type" value="Genomic_DNA"/>
</dbReference>
<dbReference type="Pfam" id="PF12836">
    <property type="entry name" value="HHH_3"/>
    <property type="match status" value="1"/>
</dbReference>
<reference evidence="1" key="1">
    <citation type="submission" date="2022-07" db="EMBL/GenBank/DDBJ databases">
        <authorList>
            <person name="Macas J."/>
            <person name="Novak P."/>
            <person name="Neumann P."/>
        </authorList>
    </citation>
    <scope>NUCLEOTIDE SEQUENCE</scope>
</reference>
<dbReference type="InterPro" id="IPR018247">
    <property type="entry name" value="EF_Hand_1_Ca_BS"/>
</dbReference>
<evidence type="ECO:0000313" key="1">
    <source>
        <dbReference type="EMBL" id="CAH9080296.1"/>
    </source>
</evidence>
<protein>
    <submittedName>
        <fullName evidence="1">Uncharacterized protein</fullName>
    </submittedName>
</protein>
<dbReference type="AlphaFoldDB" id="A0A9P0YYQ3"/>
<dbReference type="InterPro" id="IPR010994">
    <property type="entry name" value="RuvA_2-like"/>
</dbReference>
<dbReference type="PROSITE" id="PS00018">
    <property type="entry name" value="EF_HAND_1"/>
    <property type="match status" value="1"/>
</dbReference>
<organism evidence="1 2">
    <name type="scientific">Cuscuta europaea</name>
    <name type="common">European dodder</name>
    <dbReference type="NCBI Taxonomy" id="41803"/>
    <lineage>
        <taxon>Eukaryota</taxon>
        <taxon>Viridiplantae</taxon>
        <taxon>Streptophyta</taxon>
        <taxon>Embryophyta</taxon>
        <taxon>Tracheophyta</taxon>
        <taxon>Spermatophyta</taxon>
        <taxon>Magnoliopsida</taxon>
        <taxon>eudicotyledons</taxon>
        <taxon>Gunneridae</taxon>
        <taxon>Pentapetalae</taxon>
        <taxon>asterids</taxon>
        <taxon>lamiids</taxon>
        <taxon>Solanales</taxon>
        <taxon>Convolvulaceae</taxon>
        <taxon>Cuscuteae</taxon>
        <taxon>Cuscuta</taxon>
        <taxon>Cuscuta subgen. Cuscuta</taxon>
    </lineage>
</organism>